<evidence type="ECO:0000256" key="1">
    <source>
        <dbReference type="SAM" id="SignalP"/>
    </source>
</evidence>
<dbReference type="RefSeq" id="WP_051491858.1">
    <property type="nucleotide sequence ID" value="NZ_JAME01000009.1"/>
</dbReference>
<evidence type="ECO:0000313" key="2">
    <source>
        <dbReference type="EMBL" id="ETX29496.1"/>
    </source>
</evidence>
<keyword evidence="1" id="KW-0732">Signal</keyword>
<reference evidence="2 3" key="1">
    <citation type="submission" date="2014-01" db="EMBL/GenBank/DDBJ databases">
        <title>Roseivivax isoporae LMG 25204 Genome Sequencing.</title>
        <authorList>
            <person name="Lai Q."/>
            <person name="Li G."/>
            <person name="Shao Z."/>
        </authorList>
    </citation>
    <scope>NUCLEOTIDE SEQUENCE [LARGE SCALE GENOMIC DNA]</scope>
    <source>
        <strain evidence="2 3">LMG 25204</strain>
    </source>
</reference>
<name>X7FBL6_9RHOB</name>
<dbReference type="eggNOG" id="ENOG502ZT88">
    <property type="taxonomic scope" value="Bacteria"/>
</dbReference>
<gene>
    <name evidence="2" type="ORF">RISW2_23455</name>
</gene>
<proteinExistence type="predicted"/>
<dbReference type="AlphaFoldDB" id="X7FBL6"/>
<accession>X7FBL6</accession>
<feature type="chain" id="PRO_5004978722" evidence="1">
    <location>
        <begin position="22"/>
        <end position="234"/>
    </location>
</feature>
<feature type="signal peptide" evidence="1">
    <location>
        <begin position="1"/>
        <end position="21"/>
    </location>
</feature>
<dbReference type="EMBL" id="JAME01000009">
    <property type="protein sequence ID" value="ETX29496.1"/>
    <property type="molecule type" value="Genomic_DNA"/>
</dbReference>
<protein>
    <submittedName>
        <fullName evidence="2">Uncharacterized protein</fullName>
    </submittedName>
</protein>
<organism evidence="2 3">
    <name type="scientific">Roseivivax isoporae LMG 25204</name>
    <dbReference type="NCBI Taxonomy" id="1449351"/>
    <lineage>
        <taxon>Bacteria</taxon>
        <taxon>Pseudomonadati</taxon>
        <taxon>Pseudomonadota</taxon>
        <taxon>Alphaproteobacteria</taxon>
        <taxon>Rhodobacterales</taxon>
        <taxon>Roseobacteraceae</taxon>
        <taxon>Roseivivax</taxon>
    </lineage>
</organism>
<evidence type="ECO:0000313" key="3">
    <source>
        <dbReference type="Proteomes" id="UP000023430"/>
    </source>
</evidence>
<sequence length="234" mass="23318">MSLRLALVCTAFLALPGLAAAETCLARVNHQDVVVDTEAVAADGAGLRERMRAWPSRTWKRAWGAPPACDSRTLIAYLGREVPAEDLDGYCLADDPSGGGDLLVPGVRNYRGRCTVTTCDRVNAAAGGTAAAAGRVVDVVTRRDVEAGQSRTGAVLHASGAAILSGTASGIAGTLSGAASSVATALAAPAVAGAAAVSVVAIGGAVYLCHDGEEDAADPAADIPLGQGGTAPRD</sequence>
<keyword evidence="3" id="KW-1185">Reference proteome</keyword>
<dbReference type="Proteomes" id="UP000023430">
    <property type="component" value="Unassembled WGS sequence"/>
</dbReference>
<dbReference type="OrthoDB" id="7651719at2"/>
<comment type="caution">
    <text evidence="2">The sequence shown here is derived from an EMBL/GenBank/DDBJ whole genome shotgun (WGS) entry which is preliminary data.</text>
</comment>